<keyword evidence="2" id="KW-1133">Transmembrane helix</keyword>
<feature type="region of interest" description="Disordered" evidence="1">
    <location>
        <begin position="427"/>
        <end position="517"/>
    </location>
</feature>
<feature type="compositionally biased region" description="Low complexity" evidence="1">
    <location>
        <begin position="475"/>
        <end position="496"/>
    </location>
</feature>
<evidence type="ECO:0000256" key="2">
    <source>
        <dbReference type="SAM" id="Phobius"/>
    </source>
</evidence>
<dbReference type="EMBL" id="JAIWYP010000003">
    <property type="protein sequence ID" value="KAH3852120.1"/>
    <property type="molecule type" value="Genomic_DNA"/>
</dbReference>
<reference evidence="3" key="2">
    <citation type="submission" date="2020-11" db="EMBL/GenBank/DDBJ databases">
        <authorList>
            <person name="McCartney M.A."/>
            <person name="Auch B."/>
            <person name="Kono T."/>
            <person name="Mallez S."/>
            <person name="Becker A."/>
            <person name="Gohl D.M."/>
            <person name="Silverstein K.A.T."/>
            <person name="Koren S."/>
            <person name="Bechman K.B."/>
            <person name="Herman A."/>
            <person name="Abrahante J.E."/>
            <person name="Garbe J."/>
        </authorList>
    </citation>
    <scope>NUCLEOTIDE SEQUENCE</scope>
    <source>
        <strain evidence="3">Duluth1</strain>
        <tissue evidence="3">Whole animal</tissue>
    </source>
</reference>
<sequence length="517" mass="58061">MTVPIGEDTCPRCQKCDRWRGAPDYVREPMLLWDQFPCPPPVGDKAKLLLELDWNGRLGPQYGCLAFRRVAKRCKVDVTSLKLPDSLNSCDSVYSVLGLCGTQCVIAIILACICLLFVCILVVVCCRYVRRGDKSTVQTTCTKIVSADDPSLHTQLSRYYVQSQYYYRAGNIPERRGLPFEVRSTENGVEARLIQAIQQVPIHQEYPFDETCSQCRHNASRQSTLSTNRSRQGYERIYWRDKEAMSKHDPSSDSLIHRRQSDRQKSVAGSSSDMSHYYDYISDTPPYDSGTVCSRRSNHSILYIPRNASATFKDSLSHYNDSRCSNEDRSSLHSRYTNKEIVPLKSEVIGSDGSRDGRQNLPLYGGSLKGHYCSDSGIVPDRDRLPTSFEETTLNACSTQQYIADDTTARVPMKGYKYTYNPYFDEDTTTTSRNNISSSPGTPSSCMELEGAMCTRDQCDTSSSPNSIKLKVKGSRASSLRSNRNSDSTSLSDSASVTNIHSTPRTNGTFYKSKRPK</sequence>
<comment type="caution">
    <text evidence="3">The sequence shown here is derived from an EMBL/GenBank/DDBJ whole genome shotgun (WGS) entry which is preliminary data.</text>
</comment>
<dbReference type="OrthoDB" id="6045722at2759"/>
<dbReference type="AlphaFoldDB" id="A0A9D4R3P7"/>
<name>A0A9D4R3P7_DREPO</name>
<reference evidence="3" key="1">
    <citation type="journal article" date="2019" name="bioRxiv">
        <title>The Genome of the Zebra Mussel, Dreissena polymorpha: A Resource for Invasive Species Research.</title>
        <authorList>
            <person name="McCartney M.A."/>
            <person name="Auch B."/>
            <person name="Kono T."/>
            <person name="Mallez S."/>
            <person name="Zhang Y."/>
            <person name="Obille A."/>
            <person name="Becker A."/>
            <person name="Abrahante J.E."/>
            <person name="Garbe J."/>
            <person name="Badalamenti J.P."/>
            <person name="Herman A."/>
            <person name="Mangelson H."/>
            <person name="Liachko I."/>
            <person name="Sullivan S."/>
            <person name="Sone E.D."/>
            <person name="Koren S."/>
            <person name="Silverstein K.A.T."/>
            <person name="Beckman K.B."/>
            <person name="Gohl D.M."/>
        </authorList>
    </citation>
    <scope>NUCLEOTIDE SEQUENCE</scope>
    <source>
        <strain evidence="3">Duluth1</strain>
        <tissue evidence="3">Whole animal</tissue>
    </source>
</reference>
<feature type="compositionally biased region" description="Low complexity" evidence="1">
    <location>
        <begin position="429"/>
        <end position="439"/>
    </location>
</feature>
<feature type="compositionally biased region" description="Basic and acidic residues" evidence="1">
    <location>
        <begin position="241"/>
        <end position="265"/>
    </location>
</feature>
<evidence type="ECO:0000256" key="1">
    <source>
        <dbReference type="SAM" id="MobiDB-lite"/>
    </source>
</evidence>
<feature type="transmembrane region" description="Helical" evidence="2">
    <location>
        <begin position="105"/>
        <end position="129"/>
    </location>
</feature>
<keyword evidence="4" id="KW-1185">Reference proteome</keyword>
<keyword evidence="2" id="KW-0812">Transmembrane</keyword>
<protein>
    <submittedName>
        <fullName evidence="3">Uncharacterized protein</fullName>
    </submittedName>
</protein>
<organism evidence="3 4">
    <name type="scientific">Dreissena polymorpha</name>
    <name type="common">Zebra mussel</name>
    <name type="synonym">Mytilus polymorpha</name>
    <dbReference type="NCBI Taxonomy" id="45954"/>
    <lineage>
        <taxon>Eukaryota</taxon>
        <taxon>Metazoa</taxon>
        <taxon>Spiralia</taxon>
        <taxon>Lophotrochozoa</taxon>
        <taxon>Mollusca</taxon>
        <taxon>Bivalvia</taxon>
        <taxon>Autobranchia</taxon>
        <taxon>Heteroconchia</taxon>
        <taxon>Euheterodonta</taxon>
        <taxon>Imparidentia</taxon>
        <taxon>Neoheterodontei</taxon>
        <taxon>Myida</taxon>
        <taxon>Dreissenoidea</taxon>
        <taxon>Dreissenidae</taxon>
        <taxon>Dreissena</taxon>
    </lineage>
</organism>
<accession>A0A9D4R3P7</accession>
<feature type="region of interest" description="Disordered" evidence="1">
    <location>
        <begin position="241"/>
        <end position="275"/>
    </location>
</feature>
<feature type="compositionally biased region" description="Polar residues" evidence="1">
    <location>
        <begin position="497"/>
        <end position="510"/>
    </location>
</feature>
<proteinExistence type="predicted"/>
<gene>
    <name evidence="3" type="ORF">DPMN_094618</name>
</gene>
<keyword evidence="2" id="KW-0472">Membrane</keyword>
<dbReference type="Proteomes" id="UP000828390">
    <property type="component" value="Unassembled WGS sequence"/>
</dbReference>
<evidence type="ECO:0000313" key="3">
    <source>
        <dbReference type="EMBL" id="KAH3852120.1"/>
    </source>
</evidence>
<evidence type="ECO:0000313" key="4">
    <source>
        <dbReference type="Proteomes" id="UP000828390"/>
    </source>
</evidence>